<dbReference type="SUPFAM" id="SSF52172">
    <property type="entry name" value="CheY-like"/>
    <property type="match status" value="1"/>
</dbReference>
<protein>
    <recommendedName>
        <fullName evidence="2">histidine kinase</fullName>
        <ecNumber evidence="2">2.7.13.3</ecNumber>
    </recommendedName>
</protein>
<dbReference type="SUPFAM" id="SSF55874">
    <property type="entry name" value="ATPase domain of HSP90 chaperone/DNA topoisomerase II/histidine kinase"/>
    <property type="match status" value="1"/>
</dbReference>
<dbReference type="InterPro" id="IPR003661">
    <property type="entry name" value="HisK_dim/P_dom"/>
</dbReference>
<dbReference type="EC" id="2.7.13.3" evidence="2"/>
<dbReference type="Pfam" id="PF02518">
    <property type="entry name" value="HATPase_c"/>
    <property type="match status" value="1"/>
</dbReference>
<dbReference type="Gene3D" id="1.10.287.130">
    <property type="match status" value="1"/>
</dbReference>
<dbReference type="SMART" id="SM00448">
    <property type="entry name" value="REC"/>
    <property type="match status" value="1"/>
</dbReference>
<sequence length="678" mass="74179">MSQQRNIADMIAGQGPLGALTATIDASSPLGPVSRWSPSLVSTVRLMLSSKAEIVLFWGADFCALYNEAYAPTIGDKHPHVLGRPASEGWAELWNDLGPLLKSVRESGETFHAKDRPFYIERDGGRGEEVYFDISYSPVFEGDGSIGGVLCIVSETTVRVLAEREARADRNRLWALARDPFLIADSAGVWLSASPGWTDILGWSQEELIGRTSEWMEHPDDVKRTRGQIDDLADGHPTMRFENRFRTKRGDYRTFSWTAVPEGDLIYCVARDVTQHRADARALGETEAALRQAQKMETLGQLTGGVAHDFNNLLQIVTGNLDLLQRGLPEDLPRLRRAADNAMAGAERAAILTQRLLAFSRRQPLAPDRVDPNRLIAGMSDLLHRTLGEMIEVETVQSPRVWPVEIDVNQMENALLNLAVNARDAMPQGGKLTIEVANTHLDSHYTATEQEISPGQYMLICVSDTGMGMDADTLAHAIEPFFTTKDVGRGTGLGLSMVYGFVKQSGGHVRVYSEAGHGTTVKIYLPRYHGPLPATEDVVPAPPPPSPQAGRETILVCEDDENVRAYSVEVLRDLGYRVIEAGDGSSALAALDAAAEPIDLLFTDVVLPGGMTGADIARTAKAKQPGLRVLFTTGYARNAIIHHGRLDPGVELLTKPFTYSALGEKIREMLDRVETPAR</sequence>
<evidence type="ECO:0000256" key="3">
    <source>
        <dbReference type="ARBA" id="ARBA00022553"/>
    </source>
</evidence>
<dbReference type="InterPro" id="IPR036097">
    <property type="entry name" value="HisK_dim/P_sf"/>
</dbReference>
<dbReference type="GO" id="GO:0000155">
    <property type="term" value="F:phosphorelay sensor kinase activity"/>
    <property type="evidence" value="ECO:0007669"/>
    <property type="project" value="InterPro"/>
</dbReference>
<dbReference type="CDD" id="cd16919">
    <property type="entry name" value="HATPase_CckA-like"/>
    <property type="match status" value="1"/>
</dbReference>
<evidence type="ECO:0000256" key="1">
    <source>
        <dbReference type="ARBA" id="ARBA00000085"/>
    </source>
</evidence>
<dbReference type="Gene3D" id="3.30.450.20">
    <property type="entry name" value="PAS domain"/>
    <property type="match status" value="2"/>
</dbReference>
<feature type="domain" description="Response regulatory" evidence="6">
    <location>
        <begin position="553"/>
        <end position="670"/>
    </location>
</feature>
<dbReference type="CDD" id="cd00082">
    <property type="entry name" value="HisKA"/>
    <property type="match status" value="1"/>
</dbReference>
<dbReference type="InterPro" id="IPR011006">
    <property type="entry name" value="CheY-like_superfamily"/>
</dbReference>
<feature type="domain" description="Histidine kinase" evidence="5">
    <location>
        <begin position="305"/>
        <end position="529"/>
    </location>
</feature>
<feature type="domain" description="PAS" evidence="7">
    <location>
        <begin position="179"/>
        <end position="236"/>
    </location>
</feature>
<dbReference type="InterPro" id="IPR001789">
    <property type="entry name" value="Sig_transdc_resp-reg_receiver"/>
</dbReference>
<dbReference type="InterPro" id="IPR000014">
    <property type="entry name" value="PAS"/>
</dbReference>
<evidence type="ECO:0000313" key="9">
    <source>
        <dbReference type="Proteomes" id="UP000590524"/>
    </source>
</evidence>
<evidence type="ECO:0000256" key="4">
    <source>
        <dbReference type="PROSITE-ProRule" id="PRU00169"/>
    </source>
</evidence>
<comment type="caution">
    <text evidence="8">The sequence shown here is derived from an EMBL/GenBank/DDBJ whole genome shotgun (WGS) entry which is preliminary data.</text>
</comment>
<dbReference type="Gene3D" id="3.40.50.2300">
    <property type="match status" value="1"/>
</dbReference>
<dbReference type="EMBL" id="JACIEU010000012">
    <property type="protein sequence ID" value="MBB4149296.1"/>
    <property type="molecule type" value="Genomic_DNA"/>
</dbReference>
<dbReference type="AlphaFoldDB" id="A0A7W6LRQ3"/>
<keyword evidence="3 4" id="KW-0597">Phosphoprotein</keyword>
<dbReference type="PANTHER" id="PTHR43065:SF42">
    <property type="entry name" value="TWO-COMPONENT SENSOR PPRA"/>
    <property type="match status" value="1"/>
</dbReference>
<dbReference type="SUPFAM" id="SSF55785">
    <property type="entry name" value="PYP-like sensor domain (PAS domain)"/>
    <property type="match status" value="1"/>
</dbReference>
<dbReference type="SUPFAM" id="SSF47384">
    <property type="entry name" value="Homodimeric domain of signal transducing histidine kinase"/>
    <property type="match status" value="1"/>
</dbReference>
<evidence type="ECO:0000259" key="7">
    <source>
        <dbReference type="PROSITE" id="PS50112"/>
    </source>
</evidence>
<reference evidence="8 9" key="1">
    <citation type="submission" date="2020-08" db="EMBL/GenBank/DDBJ databases">
        <title>Genomic Encyclopedia of Type Strains, Phase IV (KMG-IV): sequencing the most valuable type-strain genomes for metagenomic binning, comparative biology and taxonomic classification.</title>
        <authorList>
            <person name="Goeker M."/>
        </authorList>
    </citation>
    <scope>NUCLEOTIDE SEQUENCE [LARGE SCALE GENOMIC DNA]</scope>
    <source>
        <strain evidence="8 9">DSM 19371</strain>
    </source>
</reference>
<dbReference type="InterPro" id="IPR035965">
    <property type="entry name" value="PAS-like_dom_sf"/>
</dbReference>
<gene>
    <name evidence="8" type="ORF">GGQ90_003087</name>
</gene>
<evidence type="ECO:0000259" key="6">
    <source>
        <dbReference type="PROSITE" id="PS50110"/>
    </source>
</evidence>
<dbReference type="InterPro" id="IPR004358">
    <property type="entry name" value="Sig_transdc_His_kin-like_C"/>
</dbReference>
<dbReference type="PROSITE" id="PS50109">
    <property type="entry name" value="HIS_KIN"/>
    <property type="match status" value="1"/>
</dbReference>
<dbReference type="Pfam" id="PF08447">
    <property type="entry name" value="PAS_3"/>
    <property type="match status" value="1"/>
</dbReference>
<dbReference type="InterPro" id="IPR005467">
    <property type="entry name" value="His_kinase_dom"/>
</dbReference>
<dbReference type="SMART" id="SM00388">
    <property type="entry name" value="HisKA"/>
    <property type="match status" value="1"/>
</dbReference>
<dbReference type="PRINTS" id="PR00344">
    <property type="entry name" value="BCTRLSENSOR"/>
</dbReference>
<dbReference type="Proteomes" id="UP000590524">
    <property type="component" value="Unassembled WGS sequence"/>
</dbReference>
<accession>A0A7W6LRQ3</accession>
<dbReference type="CDD" id="cd00130">
    <property type="entry name" value="PAS"/>
    <property type="match status" value="1"/>
</dbReference>
<dbReference type="InterPro" id="IPR013655">
    <property type="entry name" value="PAS_fold_3"/>
</dbReference>
<feature type="modified residue" description="4-aspartylphosphate" evidence="4">
    <location>
        <position position="604"/>
    </location>
</feature>
<dbReference type="PROSITE" id="PS50112">
    <property type="entry name" value="PAS"/>
    <property type="match status" value="1"/>
</dbReference>
<dbReference type="Pfam" id="PF00512">
    <property type="entry name" value="HisKA"/>
    <property type="match status" value="1"/>
</dbReference>
<dbReference type="RefSeq" id="WP_246428257.1">
    <property type="nucleotide sequence ID" value="NZ_JACIEU010000012.1"/>
</dbReference>
<proteinExistence type="predicted"/>
<dbReference type="SMART" id="SM00387">
    <property type="entry name" value="HATPase_c"/>
    <property type="match status" value="1"/>
</dbReference>
<dbReference type="InterPro" id="IPR003594">
    <property type="entry name" value="HATPase_dom"/>
</dbReference>
<dbReference type="Pfam" id="PF00072">
    <property type="entry name" value="Response_reg"/>
    <property type="match status" value="1"/>
</dbReference>
<dbReference type="SMART" id="SM00091">
    <property type="entry name" value="PAS"/>
    <property type="match status" value="1"/>
</dbReference>
<keyword evidence="9" id="KW-1185">Reference proteome</keyword>
<organism evidence="8 9">
    <name type="scientific">Sphingobium scionense</name>
    <dbReference type="NCBI Taxonomy" id="1404341"/>
    <lineage>
        <taxon>Bacteria</taxon>
        <taxon>Pseudomonadati</taxon>
        <taxon>Pseudomonadota</taxon>
        <taxon>Alphaproteobacteria</taxon>
        <taxon>Sphingomonadales</taxon>
        <taxon>Sphingomonadaceae</taxon>
        <taxon>Sphingobium</taxon>
    </lineage>
</organism>
<evidence type="ECO:0000259" key="5">
    <source>
        <dbReference type="PROSITE" id="PS50109"/>
    </source>
</evidence>
<dbReference type="PROSITE" id="PS50110">
    <property type="entry name" value="RESPONSE_REGULATORY"/>
    <property type="match status" value="1"/>
</dbReference>
<evidence type="ECO:0000313" key="8">
    <source>
        <dbReference type="EMBL" id="MBB4149296.1"/>
    </source>
</evidence>
<dbReference type="NCBIfam" id="TIGR00229">
    <property type="entry name" value="sensory_box"/>
    <property type="match status" value="1"/>
</dbReference>
<dbReference type="InterPro" id="IPR036890">
    <property type="entry name" value="HATPase_C_sf"/>
</dbReference>
<evidence type="ECO:0000256" key="2">
    <source>
        <dbReference type="ARBA" id="ARBA00012438"/>
    </source>
</evidence>
<comment type="catalytic activity">
    <reaction evidence="1">
        <text>ATP + protein L-histidine = ADP + protein N-phospho-L-histidine.</text>
        <dbReference type="EC" id="2.7.13.3"/>
    </reaction>
</comment>
<name>A0A7W6LRQ3_9SPHN</name>
<dbReference type="Gene3D" id="3.30.565.10">
    <property type="entry name" value="Histidine kinase-like ATPase, C-terminal domain"/>
    <property type="match status" value="1"/>
</dbReference>
<dbReference type="PANTHER" id="PTHR43065">
    <property type="entry name" value="SENSOR HISTIDINE KINASE"/>
    <property type="match status" value="1"/>
</dbReference>